<dbReference type="InterPro" id="IPR022174">
    <property type="entry name" value="NCOA4_N"/>
</dbReference>
<evidence type="ECO:0000313" key="3">
    <source>
        <dbReference type="Proteomes" id="UP001347796"/>
    </source>
</evidence>
<dbReference type="PANTHER" id="PTHR17085">
    <property type="entry name" value="NUCLEAR RECEPTOR COACTIVATOR 4"/>
    <property type="match status" value="1"/>
</dbReference>
<accession>A0AAN8J160</accession>
<proteinExistence type="predicted"/>
<name>A0AAN8J160_PATCE</name>
<protein>
    <recommendedName>
        <fullName evidence="1">Nuclear receptor coactivator 4 N-terminal domain-containing protein</fullName>
    </recommendedName>
</protein>
<feature type="domain" description="Nuclear receptor coactivator 4 N-terminal" evidence="1">
    <location>
        <begin position="27"/>
        <end position="128"/>
    </location>
</feature>
<comment type="caution">
    <text evidence="2">The sequence shown here is derived from an EMBL/GenBank/DDBJ whole genome shotgun (WGS) entry which is preliminary data.</text>
</comment>
<dbReference type="EMBL" id="JAZGQO010000015">
    <property type="protein sequence ID" value="KAK6169128.1"/>
    <property type="molecule type" value="Genomic_DNA"/>
</dbReference>
<dbReference type="GO" id="GO:0003713">
    <property type="term" value="F:transcription coactivator activity"/>
    <property type="evidence" value="ECO:0007669"/>
    <property type="project" value="InterPro"/>
</dbReference>
<dbReference type="AlphaFoldDB" id="A0AAN8J160"/>
<dbReference type="GO" id="GO:0006879">
    <property type="term" value="P:intracellular iron ion homeostasis"/>
    <property type="evidence" value="ECO:0007669"/>
    <property type="project" value="InterPro"/>
</dbReference>
<dbReference type="Pfam" id="PF12489">
    <property type="entry name" value="ARA70"/>
    <property type="match status" value="1"/>
</dbReference>
<gene>
    <name evidence="2" type="ORF">SNE40_020239</name>
</gene>
<sequence>MLSEDINGKICQLERAIKQLDAVKRHLLHNATEIKGQVQTTMSRHLEALRNREVWLLNQVDLVFSAKESVLQAQQGRLNKMLGVLQSAIGLTSDSDMDTILNDTLQKMDVDINDLNPEETAFFSFRADPADLRKSILNYGHVDANGMPLMGAFFEPESQTLPRHFEDYEGPDHHIFHKTVEDNMKSSERGIYVNIPKLSTKSEDWLLRPTTVTTNTETTPRFSFPAFSSNSFDWTQKKSPMTSAMESPPLRTISSDASIKDWLCQIKHYSDGEEDDFEIVDNPGFTSAASTCSTETSAKPVVGNLDLVNIANMKFPKAVQNWLRSNRSTPEEKPQSDVLQYFQHIPSDPNHWLLNGTEKKKSCEECISTGPSDIETLGDRLGSLTCTPVMSNFFKSCPTDKRCWLKTAEDIKSAMPDVKTVCRANELCEGYEECVCKPHCGFQHLGFEDTDHWLIKTEKGDLEDLKEKCPNNTSCNMASWLSPTKPVEFTNTQISFSFFQEASKEIKDWLKESEKKYEGDLDFKSIFKFKDEGGDGEKWLKSSQEMEVDDEEDSATWNVVKDQHSKLNSADWLLKTTFGQSHQRDNKGYWLLSSK</sequence>
<dbReference type="InterPro" id="IPR039947">
    <property type="entry name" value="NCoA-4"/>
</dbReference>
<dbReference type="GO" id="GO:0009725">
    <property type="term" value="P:response to hormone"/>
    <property type="evidence" value="ECO:0007669"/>
    <property type="project" value="TreeGrafter"/>
</dbReference>
<dbReference type="Proteomes" id="UP001347796">
    <property type="component" value="Unassembled WGS sequence"/>
</dbReference>
<evidence type="ECO:0000259" key="1">
    <source>
        <dbReference type="Pfam" id="PF12489"/>
    </source>
</evidence>
<keyword evidence="3" id="KW-1185">Reference proteome</keyword>
<evidence type="ECO:0000313" key="2">
    <source>
        <dbReference type="EMBL" id="KAK6169128.1"/>
    </source>
</evidence>
<dbReference type="PANTHER" id="PTHR17085:SF3">
    <property type="entry name" value="NUCLEAR RECEPTOR COACTIVATOR 4"/>
    <property type="match status" value="1"/>
</dbReference>
<reference evidence="2 3" key="1">
    <citation type="submission" date="2024-01" db="EMBL/GenBank/DDBJ databases">
        <title>The genome of the rayed Mediterranean limpet Patella caerulea (Linnaeus, 1758).</title>
        <authorList>
            <person name="Anh-Thu Weber A."/>
            <person name="Halstead-Nussloch G."/>
        </authorList>
    </citation>
    <scope>NUCLEOTIDE SEQUENCE [LARGE SCALE GENOMIC DNA]</scope>
    <source>
        <strain evidence="2">AATW-2023a</strain>
        <tissue evidence="2">Whole specimen</tissue>
    </source>
</reference>
<organism evidence="2 3">
    <name type="scientific">Patella caerulea</name>
    <name type="common">Rayed Mediterranean limpet</name>
    <dbReference type="NCBI Taxonomy" id="87958"/>
    <lineage>
        <taxon>Eukaryota</taxon>
        <taxon>Metazoa</taxon>
        <taxon>Spiralia</taxon>
        <taxon>Lophotrochozoa</taxon>
        <taxon>Mollusca</taxon>
        <taxon>Gastropoda</taxon>
        <taxon>Patellogastropoda</taxon>
        <taxon>Patelloidea</taxon>
        <taxon>Patellidae</taxon>
        <taxon>Patella</taxon>
    </lineage>
</organism>